<name>A0A0H3FHD0_RAHSY</name>
<proteinExistence type="predicted"/>
<dbReference type="KEGG" id="rah:Rahaq_4979"/>
<keyword evidence="1" id="KW-0614">Plasmid</keyword>
<evidence type="ECO:0000313" key="2">
    <source>
        <dbReference type="Proteomes" id="UP000007257"/>
    </source>
</evidence>
<reference evidence="2" key="1">
    <citation type="submission" date="2011-01" db="EMBL/GenBank/DDBJ databases">
        <title>Complete sequence of plasmid1 of Rahnella sp. Y9602.</title>
        <authorList>
            <consortium name="US DOE Joint Genome Institute"/>
            <person name="Lucas S."/>
            <person name="Copeland A."/>
            <person name="Lapidus A."/>
            <person name="Cheng J.-F."/>
            <person name="Goodwin L."/>
            <person name="Pitluck S."/>
            <person name="Lu M."/>
            <person name="Detter J.C."/>
            <person name="Han C."/>
            <person name="Tapia R."/>
            <person name="Land M."/>
            <person name="Hauser L."/>
            <person name="Kyrpides N."/>
            <person name="Ivanova N."/>
            <person name="Ovchinnikova G."/>
            <person name="Pagani I."/>
            <person name="Sobecky P.A."/>
            <person name="Martinez R.J."/>
            <person name="Woyke T."/>
        </authorList>
    </citation>
    <scope>NUCLEOTIDE SEQUENCE [LARGE SCALE GENOMIC DNA]</scope>
    <source>
        <strain evidence="2">Y9602</strain>
        <plasmid evidence="2">pRAHAQ01</plasmid>
    </source>
</reference>
<evidence type="ECO:0000313" key="1">
    <source>
        <dbReference type="EMBL" id="ADW76554.1"/>
    </source>
</evidence>
<dbReference type="Proteomes" id="UP000007257">
    <property type="component" value="Plasmid pRAHAQ01"/>
</dbReference>
<protein>
    <recommendedName>
        <fullName evidence="3">Fumarase D</fullName>
    </recommendedName>
</protein>
<accession>A0A0H3FHD0</accession>
<dbReference type="RefSeq" id="WP_013578235.1">
    <property type="nucleotide sequence ID" value="NC_015062.1"/>
</dbReference>
<dbReference type="HOGENOM" id="CLU_2938417_0_0_6"/>
<organism evidence="1 2">
    <name type="scientific">Rahnella sp. (strain Y9602)</name>
    <dbReference type="NCBI Taxonomy" id="2703885"/>
    <lineage>
        <taxon>Bacteria</taxon>
        <taxon>Pseudomonadati</taxon>
        <taxon>Pseudomonadota</taxon>
        <taxon>Gammaproteobacteria</taxon>
        <taxon>Enterobacterales</taxon>
        <taxon>Yersiniaceae</taxon>
        <taxon>Rahnella</taxon>
    </lineage>
</organism>
<evidence type="ECO:0008006" key="3">
    <source>
        <dbReference type="Google" id="ProtNLM"/>
    </source>
</evidence>
<dbReference type="EMBL" id="CP002506">
    <property type="protein sequence ID" value="ADW76554.1"/>
    <property type="molecule type" value="Genomic_DNA"/>
</dbReference>
<gene>
    <name evidence="1" type="ordered locus">Rahaq_4979</name>
</gene>
<dbReference type="AlphaFoldDB" id="A0A0H3FHD0"/>
<sequence length="60" mass="7050">MDTDERYLAMCALLGDMIFKMHKAGIAINNDTLLQQLLILFEEDETFDKAYYQAMIRIFL</sequence>
<geneLocation type="plasmid" evidence="1 2">
    <name>pRAHAQ01</name>
</geneLocation>
<reference evidence="1 2" key="2">
    <citation type="journal article" date="2012" name="J. Bacteriol.">
        <title>Complete Genome Sequence of Rahnella sp. Strain Y9602, a Gammaproteobacterium Isolate from Metal- and Radionuclide-Contaminated Soil.</title>
        <authorList>
            <person name="Martinez R.J."/>
            <person name="Bruce D."/>
            <person name="Detter C."/>
            <person name="Goodwin L.A."/>
            <person name="Han J."/>
            <person name="Han C.S."/>
            <person name="Held B."/>
            <person name="Land M.L."/>
            <person name="Mikhailova N."/>
            <person name="Nolan M."/>
            <person name="Pennacchio L."/>
            <person name="Pitluck S."/>
            <person name="Tapia R."/>
            <person name="Woyke T."/>
            <person name="Sobecky P.A."/>
        </authorList>
    </citation>
    <scope>NUCLEOTIDE SEQUENCE [LARGE SCALE GENOMIC DNA]</scope>
    <source>
        <strain evidence="1 2">Y9602</strain>
        <plasmid evidence="1 2">pRAHAQ01</plasmid>
    </source>
</reference>
<dbReference type="OrthoDB" id="6636895at2"/>